<evidence type="ECO:0000256" key="12">
    <source>
        <dbReference type="ARBA" id="ARBA00023136"/>
    </source>
</evidence>
<dbReference type="GO" id="GO:0005886">
    <property type="term" value="C:plasma membrane"/>
    <property type="evidence" value="ECO:0007669"/>
    <property type="project" value="UniProtKB-SubCell"/>
</dbReference>
<keyword evidence="24" id="KW-1185">Reference proteome</keyword>
<evidence type="ECO:0000256" key="22">
    <source>
        <dbReference type="SAM" id="Phobius"/>
    </source>
</evidence>
<feature type="transmembrane region" description="Helical" evidence="22">
    <location>
        <begin position="907"/>
        <end position="930"/>
    </location>
</feature>
<keyword evidence="3" id="KW-0894">Sodium channel</keyword>
<keyword evidence="15" id="KW-0739">Sodium transport</keyword>
<sequence>MLTHRKSSSTAQSQSQILSAAAAASQPAKSPGSVALITEMLSLDTAVARQRNPAVLQNIWITWIIRTACLVSMVSICFHTPETIKIFPPLHYILFTADSIVTFVFFLEALIKIATNGLLKDEFSYFRDRWCQFDFCLLMSHIISLCLDAYELVTPWISLSGFEYQQWYSVFRSPRPFIMIRFIRCVIRFKLPKNRIQQIIKRSSQQIQNVTIFFMFFMAFYAIMGVQLFGRMNYHCVLKGTNPSNVTILDLAIPDTMCSGKGGGGYECPENMECMKLDMTAHAEGFYGMFNDFSTSLFTVYLAASQEGWVYVLYDCLDTFPSYIAIFYFVTLIFFLAWLVKNVFIAVITETFAEIRVQVSEMWQTRETVTEKYFTQIVKSTVFQIGMVILIILNAGLNALIVYKHDETDAKRNLYIYYAEVIFTLCFFDLECILKIVGLGWRGYIGRGLHKLELLLCIGSTLNIIEPFYSMNIFTYFQIFGPGRKLGGLVIFTMVLLIITSAASLQLFCYVPKLDKFRTFPQAFMTMFQIITQEGWTEVVVEILRLTNDKMVPFVAIYFVGYHLFVTLVRLQSAIRFTASKFDYLQIVLSLFVAVILDNLEMDEELKRVKQLKAREETTCMRATLPWRLRVFEKFPTRPQMVELRKASSEFPLPKVRESFTRQFADDGCLSFQMSQDGILLIIVVFLRESNNSRALLSDSSRYLAQLGRPLSRNAREMRSFIFNKTLTLHFSINSRLRNRNLNPTHKLKMVYEHLKENGDVRPADSAPKKDLKQGEIDIKAFQQKRQHAEITRNRIEEDMRENHPFFDRPLLIIGRNSKLRRLCQDIVYAKYSPEKIDAVTGKQIQRSYKQLHASKYSNLSELVGLLTYLDWAMVVVTSISCFSMLFEGPWPNTGENLIVNNYYLQISEYLFVISMTFELIVKVVADGFIFTPNAVVKDVGGAMTMFIYGTSLTYLIWMPKHVEINSLAQIMMIFRAMRPLRIYTLVPHIRRVVVELCKGFKEILLVTILLVVLMFIFASFGVQIVGGKLAACNDPTVTSRENCTGIFEQKIFVTRMEVYGKNDDVMHPKIWVPRVWENPRNFNFDHIGNAMLALFETLSYKGWNVIRDILWMRHGPWAVLFIHIYVFMGCMIGLTLFVGVVIANYTENRGTALLTVDQRRWHDLKARLKMAQPLHVPPKPAESSKLRRILYEIALSKWFKQGFAILAVVNSATLAFPWNVDEERNSFRTLLFLTGLSAIANILFTIEILLKMIAFTFRGFWQSRRNRIDLLITVFGLFWIFIHFVVALPANAVSGKNELKKFSYTFGYAVVILRFFTIAGRKTTLKMLMLTVVMSMVRSLFIISAMFLLVLFYAYMGVILFGMVKYGQAVSKHVNFRNGKEALVVLFRSVTGEDWNDIMHDCMRSPPLCYYKEGMSYWESDCGNYVAAIIYFCSFYLIITYIALNLLVAVIIENFSLFYSSEEDALLSYADIRNFQQVWNMIDIEQKRTIPVRRVKFLLRLLKGRLEVDPNKDRLLFKHMCYEMYRLHNGDDISFHDILNMLSYRSVDIRKSLQLEELLQREELEYIIEEEVAKQTIRSWLEGCLRRIKVQQNVLNSKIN</sequence>
<feature type="transmembrane region" description="Helical" evidence="22">
    <location>
        <begin position="552"/>
        <end position="572"/>
    </location>
</feature>
<evidence type="ECO:0000256" key="14">
    <source>
        <dbReference type="ARBA" id="ARBA00023180"/>
    </source>
</evidence>
<comment type="catalytic activity">
    <reaction evidence="17">
        <text>Na(+)(in) = Na(+)(out)</text>
        <dbReference type="Rhea" id="RHEA:34963"/>
        <dbReference type="ChEBI" id="CHEBI:29101"/>
    </reaction>
</comment>
<dbReference type="STRING" id="451379.A0A0N5AYQ2"/>
<keyword evidence="10" id="KW-0175">Coiled coil</keyword>
<dbReference type="Pfam" id="PF00520">
    <property type="entry name" value="Ion_trans"/>
    <property type="match status" value="4"/>
</dbReference>
<keyword evidence="12 22" id="KW-0472">Membrane</keyword>
<evidence type="ECO:0000256" key="21">
    <source>
        <dbReference type="ARBA" id="ARBA00082498"/>
    </source>
</evidence>
<feature type="transmembrane region" description="Helical" evidence="22">
    <location>
        <begin position="1118"/>
        <end position="1144"/>
    </location>
</feature>
<evidence type="ECO:0000256" key="7">
    <source>
        <dbReference type="ARBA" id="ARBA00022882"/>
    </source>
</evidence>
<keyword evidence="6" id="KW-0677">Repeat</keyword>
<comment type="similarity">
    <text evidence="18">Belongs to the NALCN family.</text>
</comment>
<dbReference type="Gene3D" id="1.10.287.70">
    <property type="match status" value="4"/>
</dbReference>
<organism evidence="24 25">
    <name type="scientific">Syphacia muris</name>
    <dbReference type="NCBI Taxonomy" id="451379"/>
    <lineage>
        <taxon>Eukaryota</taxon>
        <taxon>Metazoa</taxon>
        <taxon>Ecdysozoa</taxon>
        <taxon>Nematoda</taxon>
        <taxon>Chromadorea</taxon>
        <taxon>Rhabditida</taxon>
        <taxon>Spirurina</taxon>
        <taxon>Oxyuridomorpha</taxon>
        <taxon>Oxyuroidea</taxon>
        <taxon>Oxyuridae</taxon>
        <taxon>Syphacia</taxon>
    </lineage>
</organism>
<feature type="transmembrane region" description="Helical" evidence="22">
    <location>
        <begin position="90"/>
        <end position="111"/>
    </location>
</feature>
<evidence type="ECO:0000256" key="19">
    <source>
        <dbReference type="ARBA" id="ARBA00074738"/>
    </source>
</evidence>
<dbReference type="GO" id="GO:0005272">
    <property type="term" value="F:sodium channel activity"/>
    <property type="evidence" value="ECO:0007669"/>
    <property type="project" value="UniProtKB-KW"/>
</dbReference>
<dbReference type="InterPro" id="IPR028823">
    <property type="entry name" value="NALCN"/>
</dbReference>
<dbReference type="Gene3D" id="1.10.238.10">
    <property type="entry name" value="EF-hand"/>
    <property type="match status" value="1"/>
</dbReference>
<dbReference type="GO" id="GO:0032224">
    <property type="term" value="P:positive regulation of synaptic transmission, cholinergic"/>
    <property type="evidence" value="ECO:0007669"/>
    <property type="project" value="TreeGrafter"/>
</dbReference>
<evidence type="ECO:0000256" key="1">
    <source>
        <dbReference type="ARBA" id="ARBA00004651"/>
    </source>
</evidence>
<evidence type="ECO:0000256" key="13">
    <source>
        <dbReference type="ARBA" id="ARBA00023157"/>
    </source>
</evidence>
<keyword evidence="5 22" id="KW-0812">Transmembrane</keyword>
<keyword evidence="4" id="KW-1003">Cell membrane</keyword>
<keyword evidence="8 22" id="KW-1133">Transmembrane helix</keyword>
<feature type="transmembrane region" description="Helical" evidence="22">
    <location>
        <begin position="863"/>
        <end position="887"/>
    </location>
</feature>
<evidence type="ECO:0000256" key="9">
    <source>
        <dbReference type="ARBA" id="ARBA00023053"/>
    </source>
</evidence>
<evidence type="ECO:0000256" key="6">
    <source>
        <dbReference type="ARBA" id="ARBA00022737"/>
    </source>
</evidence>
<evidence type="ECO:0000256" key="11">
    <source>
        <dbReference type="ARBA" id="ARBA00023065"/>
    </source>
</evidence>
<keyword evidence="9" id="KW-0915">Sodium</keyword>
<dbReference type="InterPro" id="IPR005821">
    <property type="entry name" value="Ion_trans_dom"/>
</dbReference>
<dbReference type="GO" id="GO:0032230">
    <property type="term" value="P:positive regulation of synaptic transmission, GABAergic"/>
    <property type="evidence" value="ECO:0007669"/>
    <property type="project" value="TreeGrafter"/>
</dbReference>
<name>A0A0N5AYQ2_9BILA</name>
<dbReference type="Gene3D" id="1.20.120.350">
    <property type="entry name" value="Voltage-gated potassium channels. Chain C"/>
    <property type="match status" value="4"/>
</dbReference>
<evidence type="ECO:0000256" key="20">
    <source>
        <dbReference type="ARBA" id="ARBA00081688"/>
    </source>
</evidence>
<evidence type="ECO:0000256" key="4">
    <source>
        <dbReference type="ARBA" id="ARBA00022475"/>
    </source>
</evidence>
<feature type="transmembrane region" description="Helical" evidence="22">
    <location>
        <begin position="1271"/>
        <end position="1291"/>
    </location>
</feature>
<keyword evidence="14" id="KW-0325">Glycoprotein</keyword>
<evidence type="ECO:0000256" key="16">
    <source>
        <dbReference type="ARBA" id="ARBA00023303"/>
    </source>
</evidence>
<feature type="transmembrane region" description="Helical" evidence="22">
    <location>
        <begin position="59"/>
        <end position="78"/>
    </location>
</feature>
<feature type="transmembrane region" description="Helical" evidence="22">
    <location>
        <begin position="1004"/>
        <end position="1026"/>
    </location>
</feature>
<feature type="domain" description="Ion transport" evidence="23">
    <location>
        <begin position="60"/>
        <end position="358"/>
    </location>
</feature>
<feature type="transmembrane region" description="Helical" evidence="22">
    <location>
        <begin position="1231"/>
        <end position="1251"/>
    </location>
</feature>
<proteinExistence type="inferred from homology"/>
<feature type="transmembrane region" description="Helical" evidence="22">
    <location>
        <begin position="415"/>
        <end position="434"/>
    </location>
</feature>
<evidence type="ECO:0000256" key="8">
    <source>
        <dbReference type="ARBA" id="ARBA00022989"/>
    </source>
</evidence>
<feature type="transmembrane region" description="Helical" evidence="22">
    <location>
        <begin position="942"/>
        <end position="959"/>
    </location>
</feature>
<evidence type="ECO:0000256" key="17">
    <source>
        <dbReference type="ARBA" id="ARBA00036239"/>
    </source>
</evidence>
<evidence type="ECO:0000256" key="2">
    <source>
        <dbReference type="ARBA" id="ARBA00022448"/>
    </source>
</evidence>
<evidence type="ECO:0000259" key="23">
    <source>
        <dbReference type="Pfam" id="PF00520"/>
    </source>
</evidence>
<accession>A0A0N5AYQ2</accession>
<dbReference type="PANTHER" id="PTHR46141">
    <property type="entry name" value="SODIUM LEAK CHANNEL NON-SELECTIVE PROTEIN"/>
    <property type="match status" value="1"/>
</dbReference>
<dbReference type="WBParaSite" id="SMUV_0001010001-mRNA-1">
    <property type="protein sequence ID" value="SMUV_0001010001-mRNA-1"/>
    <property type="gene ID" value="SMUV_0001010001"/>
</dbReference>
<dbReference type="FunFam" id="1.10.238.10:FF:000080">
    <property type="entry name" value="Sodium leak channel non-selective protein"/>
    <property type="match status" value="1"/>
</dbReference>
<evidence type="ECO:0000256" key="15">
    <source>
        <dbReference type="ARBA" id="ARBA00023201"/>
    </source>
</evidence>
<keyword evidence="2" id="KW-0813">Transport</keyword>
<feature type="transmembrane region" description="Helical" evidence="22">
    <location>
        <begin position="489"/>
        <end position="511"/>
    </location>
</feature>
<feature type="transmembrane region" description="Helical" evidence="22">
    <location>
        <begin position="1341"/>
        <end position="1365"/>
    </location>
</feature>
<dbReference type="GO" id="GO:0034702">
    <property type="term" value="C:monoatomic ion channel complex"/>
    <property type="evidence" value="ECO:0007669"/>
    <property type="project" value="UniProtKB-KW"/>
</dbReference>
<evidence type="ECO:0000313" key="25">
    <source>
        <dbReference type="WBParaSite" id="SMUV_0001010001-mRNA-1"/>
    </source>
</evidence>
<dbReference type="SUPFAM" id="SSF81324">
    <property type="entry name" value="Voltage-gated potassium channels"/>
    <property type="match status" value="4"/>
</dbReference>
<evidence type="ECO:0000256" key="3">
    <source>
        <dbReference type="ARBA" id="ARBA00022461"/>
    </source>
</evidence>
<feature type="domain" description="Ion transport" evidence="23">
    <location>
        <begin position="869"/>
        <end position="1148"/>
    </location>
</feature>
<keyword evidence="7" id="KW-0851">Voltage-gated channel</keyword>
<keyword evidence="11" id="KW-0406">Ion transport</keyword>
<feature type="transmembrane region" description="Helical" evidence="22">
    <location>
        <begin position="1199"/>
        <end position="1219"/>
    </location>
</feature>
<evidence type="ECO:0000256" key="18">
    <source>
        <dbReference type="ARBA" id="ARBA00061650"/>
    </source>
</evidence>
<evidence type="ECO:0000256" key="10">
    <source>
        <dbReference type="ARBA" id="ARBA00023054"/>
    </source>
</evidence>
<dbReference type="FunFam" id="1.10.287.70:FF:000060">
    <property type="entry name" value="Sodium leak channel non-selective protein"/>
    <property type="match status" value="1"/>
</dbReference>
<protein>
    <recommendedName>
        <fullName evidence="19">Sodium leak channel NALCN</fullName>
    </recommendedName>
    <alternativeName>
        <fullName evidence="20">Sodium leak channel non-selective protein</fullName>
    </alternativeName>
    <alternativeName>
        <fullName evidence="21">Voltage gated channel-like protein 1</fullName>
    </alternativeName>
</protein>
<feature type="transmembrane region" description="Helical" evidence="22">
    <location>
        <begin position="132"/>
        <end position="153"/>
    </location>
</feature>
<dbReference type="FunFam" id="1.10.287.70:FF:000061">
    <property type="entry name" value="Sodium leak channel non-selective protein"/>
    <property type="match status" value="1"/>
</dbReference>
<comment type="subcellular location">
    <subcellularLocation>
        <location evidence="1">Cell membrane</location>
        <topology evidence="1">Multi-pass membrane protein</topology>
    </subcellularLocation>
</comment>
<feature type="domain" description="Ion transport" evidence="23">
    <location>
        <begin position="1198"/>
        <end position="1463"/>
    </location>
</feature>
<feature type="transmembrane region" description="Helical" evidence="22">
    <location>
        <begin position="212"/>
        <end position="230"/>
    </location>
</feature>
<dbReference type="PANTHER" id="PTHR46141:SF1">
    <property type="entry name" value="SODIUM LEAK CHANNEL NALCN"/>
    <property type="match status" value="1"/>
</dbReference>
<reference evidence="25" key="1">
    <citation type="submission" date="2016-04" db="UniProtKB">
        <authorList>
            <consortium name="WormBaseParasite"/>
        </authorList>
    </citation>
    <scope>IDENTIFICATION</scope>
</reference>
<keyword evidence="13" id="KW-1015">Disulfide bond</keyword>
<feature type="transmembrane region" description="Helical" evidence="22">
    <location>
        <begin position="320"/>
        <end position="340"/>
    </location>
</feature>
<feature type="transmembrane region" description="Helical" evidence="22">
    <location>
        <begin position="1303"/>
        <end position="1320"/>
    </location>
</feature>
<feature type="transmembrane region" description="Helical" evidence="22">
    <location>
        <begin position="1426"/>
        <end position="1453"/>
    </location>
</feature>
<feature type="domain" description="Ion transport" evidence="23">
    <location>
        <begin position="381"/>
        <end position="571"/>
    </location>
</feature>
<dbReference type="Proteomes" id="UP000046393">
    <property type="component" value="Unplaced"/>
</dbReference>
<feature type="transmembrane region" description="Helical" evidence="22">
    <location>
        <begin position="382"/>
        <end position="403"/>
    </location>
</feature>
<dbReference type="InterPro" id="IPR027359">
    <property type="entry name" value="Volt_channel_dom_sf"/>
</dbReference>
<evidence type="ECO:0000313" key="24">
    <source>
        <dbReference type="Proteomes" id="UP000046393"/>
    </source>
</evidence>
<feature type="transmembrane region" description="Helical" evidence="22">
    <location>
        <begin position="454"/>
        <end position="477"/>
    </location>
</feature>
<keyword evidence="16" id="KW-0407">Ion channel</keyword>
<evidence type="ECO:0000256" key="5">
    <source>
        <dbReference type="ARBA" id="ARBA00022692"/>
    </source>
</evidence>